<keyword evidence="10" id="KW-0924">Ammonia transport</keyword>
<dbReference type="PANTHER" id="PTHR11730">
    <property type="entry name" value="AMMONIUM TRANSPORTER"/>
    <property type="match status" value="1"/>
</dbReference>
<evidence type="ECO:0000256" key="1">
    <source>
        <dbReference type="ARBA" id="ARBA00000085"/>
    </source>
</evidence>
<dbReference type="Proteomes" id="UP000672602">
    <property type="component" value="Unassembled WGS sequence"/>
</dbReference>
<comment type="caution">
    <text evidence="13">The sequence shown here is derived from an EMBL/GenBank/DDBJ whole genome shotgun (WGS) entry which is preliminary data.</text>
</comment>
<gene>
    <name evidence="13" type="ORF">KAJ83_06095</name>
</gene>
<feature type="transmembrane region" description="Helical" evidence="11">
    <location>
        <begin position="215"/>
        <end position="242"/>
    </location>
</feature>
<feature type="transmembrane region" description="Helical" evidence="11">
    <location>
        <begin position="6"/>
        <end position="27"/>
    </location>
</feature>
<dbReference type="Gene3D" id="1.10.3430.10">
    <property type="entry name" value="Ammonium transporter AmtB like domains"/>
    <property type="match status" value="1"/>
</dbReference>
<dbReference type="GO" id="GO:0097272">
    <property type="term" value="P:ammonium homeostasis"/>
    <property type="evidence" value="ECO:0007669"/>
    <property type="project" value="TreeGrafter"/>
</dbReference>
<comment type="subcellular location">
    <subcellularLocation>
        <location evidence="2">Membrane</location>
        <topology evidence="2">Multi-pass membrane protein</topology>
    </subcellularLocation>
</comment>
<evidence type="ECO:0000256" key="5">
    <source>
        <dbReference type="ARBA" id="ARBA00022448"/>
    </source>
</evidence>
<dbReference type="SUPFAM" id="SSF111352">
    <property type="entry name" value="Ammonium transporter"/>
    <property type="match status" value="1"/>
</dbReference>
<dbReference type="InterPro" id="IPR003661">
    <property type="entry name" value="HisK_dim/P_dom"/>
</dbReference>
<dbReference type="InterPro" id="IPR004358">
    <property type="entry name" value="Sig_transdc_His_kin-like_C"/>
</dbReference>
<evidence type="ECO:0000313" key="14">
    <source>
        <dbReference type="Proteomes" id="UP000672602"/>
    </source>
</evidence>
<evidence type="ECO:0000259" key="12">
    <source>
        <dbReference type="PROSITE" id="PS50109"/>
    </source>
</evidence>
<reference evidence="13" key="1">
    <citation type="submission" date="2021-04" db="EMBL/GenBank/DDBJ databases">
        <authorList>
            <person name="Zhang D.-C."/>
        </authorList>
    </citation>
    <scope>NUCLEOTIDE SEQUENCE</scope>
    <source>
        <strain evidence="13">CGMCC 1.15697</strain>
    </source>
</reference>
<proteinExistence type="inferred from homology"/>
<dbReference type="InterPro" id="IPR005467">
    <property type="entry name" value="His_kinase_dom"/>
</dbReference>
<keyword evidence="6" id="KW-0597">Phosphoprotein</keyword>
<organism evidence="13 14">
    <name type="scientific">Marivibrio halodurans</name>
    <dbReference type="NCBI Taxonomy" id="2039722"/>
    <lineage>
        <taxon>Bacteria</taxon>
        <taxon>Pseudomonadati</taxon>
        <taxon>Pseudomonadota</taxon>
        <taxon>Alphaproteobacteria</taxon>
        <taxon>Rhodospirillales</taxon>
        <taxon>Rhodospirillaceae</taxon>
        <taxon>Marivibrio</taxon>
    </lineage>
</organism>
<feature type="transmembrane region" description="Helical" evidence="11">
    <location>
        <begin position="192"/>
        <end position="209"/>
    </location>
</feature>
<dbReference type="Gene3D" id="1.10.287.130">
    <property type="match status" value="1"/>
</dbReference>
<evidence type="ECO:0000256" key="11">
    <source>
        <dbReference type="SAM" id="Phobius"/>
    </source>
</evidence>
<dbReference type="SUPFAM" id="SSF55874">
    <property type="entry name" value="ATPase domain of HSP90 chaperone/DNA topoisomerase II/histidine kinase"/>
    <property type="match status" value="1"/>
</dbReference>
<evidence type="ECO:0000256" key="7">
    <source>
        <dbReference type="ARBA" id="ARBA00022692"/>
    </source>
</evidence>
<dbReference type="EMBL" id="JAGMWN010000002">
    <property type="protein sequence ID" value="MBP5856570.1"/>
    <property type="molecule type" value="Genomic_DNA"/>
</dbReference>
<dbReference type="PROSITE" id="PS01219">
    <property type="entry name" value="AMMONIUM_TRANSP"/>
    <property type="match status" value="1"/>
</dbReference>
<sequence length="699" mass="73762">MPQAIDTAWLIVASALVLVMQGGFCALEAGLVRARNNINVAAKNLADLCLSGIAFWAAGAGIMFADGSLSDPSAGEIETGWAAALLLFQVLFCGTATTIISGAVAERVGFLAYSCVVVFVAVAIYPVAGGWAWRGIDGGAQGWLEAMGFIDFAGSTVVHSIGGWVALALLLVIGPREGRFGPHGKRPQASNVPLSALGVVCLWVGWFGFNGGSTLAFTGAVPSIILHTMFAACAGGIAAQALSFSIHRHVRIDSILNGILGGLVAVTAGAHVLTMGGAIAIGALGGLATIGATYLMNRLRIDDAVGAVPVHLAAGIVGTIGLAVLADPANLSLSMTEQLSVQAIGVAAIGAYSFTVSFVVLYLVNRFVPLRVSRKAEALGLNIAEHEESSALIDLIDAMDRNRSEDALPEPVKVERGSEVEPVAAQYNEVVERVHSHTRYLERTMQELIHAKSEAESANQAKSVFLANMSHELRTPLNAVIGFAEVMEAESFGPLGGDGRYREYITTIREAGAHLLAVINDLLEHSRIEAGRLELEEEPIDVGDTVEQVRRLTEESANQAGVALSAVHDGDLPRLNADPRLARQILINLVSNAIKFTDRGGQVRIEARMEADGRIALMVRDTGIGMSREDVKRALEPFTQLNATYNKKHPGTGLGLPLVKAMMRLHGGSLTVDSMAGHGTTVTARFPENRTIAMEIAAQ</sequence>
<dbReference type="CDD" id="cd00082">
    <property type="entry name" value="HisKA"/>
    <property type="match status" value="1"/>
</dbReference>
<protein>
    <recommendedName>
        <fullName evidence="4">histidine kinase</fullName>
        <ecNumber evidence="4">2.7.13.3</ecNumber>
    </recommendedName>
</protein>
<keyword evidence="5" id="KW-0813">Transport</keyword>
<dbReference type="SMART" id="SM00387">
    <property type="entry name" value="HATPase_c"/>
    <property type="match status" value="1"/>
</dbReference>
<feature type="transmembrane region" description="Helical" evidence="11">
    <location>
        <begin position="304"/>
        <end position="324"/>
    </location>
</feature>
<accession>A0A8J7RY74</accession>
<dbReference type="PROSITE" id="PS50109">
    <property type="entry name" value="HIS_KIN"/>
    <property type="match status" value="1"/>
</dbReference>
<feature type="transmembrane region" description="Helical" evidence="11">
    <location>
        <begin position="81"/>
        <end position="103"/>
    </location>
</feature>
<dbReference type="EC" id="2.7.13.3" evidence="4"/>
<feature type="transmembrane region" description="Helical" evidence="11">
    <location>
        <begin position="279"/>
        <end position="297"/>
    </location>
</feature>
<keyword evidence="9 11" id="KW-0472">Membrane</keyword>
<evidence type="ECO:0000256" key="2">
    <source>
        <dbReference type="ARBA" id="ARBA00004141"/>
    </source>
</evidence>
<dbReference type="PRINTS" id="PR00344">
    <property type="entry name" value="BCTRLSENSOR"/>
</dbReference>
<dbReference type="SMART" id="SM00388">
    <property type="entry name" value="HisKA"/>
    <property type="match status" value="1"/>
</dbReference>
<evidence type="ECO:0000256" key="3">
    <source>
        <dbReference type="ARBA" id="ARBA00005887"/>
    </source>
</evidence>
<dbReference type="PANTHER" id="PTHR11730:SF6">
    <property type="entry name" value="AMMONIUM TRANSPORTER"/>
    <property type="match status" value="1"/>
</dbReference>
<dbReference type="InterPro" id="IPR018047">
    <property type="entry name" value="Ammonium_transpt_CS"/>
</dbReference>
<evidence type="ECO:0000256" key="6">
    <source>
        <dbReference type="ARBA" id="ARBA00022553"/>
    </source>
</evidence>
<comment type="similarity">
    <text evidence="3">Belongs to the ammonia transporter channel (TC 1.A.11.2) family.</text>
</comment>
<dbReference type="InterPro" id="IPR024041">
    <property type="entry name" value="NH4_transpt_AmtB-like_dom"/>
</dbReference>
<name>A0A8J7RY74_9PROT</name>
<dbReference type="RefSeq" id="WP_210681137.1">
    <property type="nucleotide sequence ID" value="NZ_JAGMWN010000002.1"/>
</dbReference>
<dbReference type="GO" id="GO:0000155">
    <property type="term" value="F:phosphorelay sensor kinase activity"/>
    <property type="evidence" value="ECO:0007669"/>
    <property type="project" value="InterPro"/>
</dbReference>
<feature type="transmembrane region" description="Helical" evidence="11">
    <location>
        <begin position="152"/>
        <end position="172"/>
    </location>
</feature>
<feature type="transmembrane region" description="Helical" evidence="11">
    <location>
        <begin position="110"/>
        <end position="132"/>
    </location>
</feature>
<dbReference type="Pfam" id="PF00512">
    <property type="entry name" value="HisKA"/>
    <property type="match status" value="1"/>
</dbReference>
<dbReference type="GO" id="GO:0016020">
    <property type="term" value="C:membrane"/>
    <property type="evidence" value="ECO:0007669"/>
    <property type="project" value="UniProtKB-SubCell"/>
</dbReference>
<dbReference type="AlphaFoldDB" id="A0A8J7RY74"/>
<dbReference type="InterPro" id="IPR029020">
    <property type="entry name" value="Ammonium/urea_transptr"/>
</dbReference>
<feature type="transmembrane region" description="Helical" evidence="11">
    <location>
        <begin position="254"/>
        <end position="273"/>
    </location>
</feature>
<dbReference type="Pfam" id="PF00909">
    <property type="entry name" value="Ammonium_transp"/>
    <property type="match status" value="1"/>
</dbReference>
<feature type="domain" description="Histidine kinase" evidence="12">
    <location>
        <begin position="468"/>
        <end position="690"/>
    </location>
</feature>
<evidence type="ECO:0000256" key="9">
    <source>
        <dbReference type="ARBA" id="ARBA00023136"/>
    </source>
</evidence>
<evidence type="ECO:0000256" key="4">
    <source>
        <dbReference type="ARBA" id="ARBA00012438"/>
    </source>
</evidence>
<dbReference type="InterPro" id="IPR036097">
    <property type="entry name" value="HisK_dim/P_sf"/>
</dbReference>
<keyword evidence="8 11" id="KW-1133">Transmembrane helix</keyword>
<dbReference type="GO" id="GO:0008519">
    <property type="term" value="F:ammonium channel activity"/>
    <property type="evidence" value="ECO:0007669"/>
    <property type="project" value="InterPro"/>
</dbReference>
<comment type="catalytic activity">
    <reaction evidence="1">
        <text>ATP + protein L-histidine = ADP + protein N-phospho-L-histidine.</text>
        <dbReference type="EC" id="2.7.13.3"/>
    </reaction>
</comment>
<feature type="transmembrane region" description="Helical" evidence="11">
    <location>
        <begin position="344"/>
        <end position="364"/>
    </location>
</feature>
<dbReference type="InterPro" id="IPR036890">
    <property type="entry name" value="HATPase_C_sf"/>
</dbReference>
<feature type="transmembrane region" description="Helical" evidence="11">
    <location>
        <begin position="48"/>
        <end position="69"/>
    </location>
</feature>
<keyword evidence="7 11" id="KW-0812">Transmembrane</keyword>
<dbReference type="SUPFAM" id="SSF47384">
    <property type="entry name" value="Homodimeric domain of signal transducing histidine kinase"/>
    <property type="match status" value="1"/>
</dbReference>
<dbReference type="Gene3D" id="3.30.565.10">
    <property type="entry name" value="Histidine kinase-like ATPase, C-terminal domain"/>
    <property type="match status" value="1"/>
</dbReference>
<evidence type="ECO:0000256" key="10">
    <source>
        <dbReference type="ARBA" id="ARBA00023177"/>
    </source>
</evidence>
<dbReference type="InterPro" id="IPR003594">
    <property type="entry name" value="HATPase_dom"/>
</dbReference>
<dbReference type="Pfam" id="PF02518">
    <property type="entry name" value="HATPase_c"/>
    <property type="match status" value="1"/>
</dbReference>
<evidence type="ECO:0000256" key="8">
    <source>
        <dbReference type="ARBA" id="ARBA00022989"/>
    </source>
</evidence>
<keyword evidence="14" id="KW-1185">Reference proteome</keyword>
<evidence type="ECO:0000313" key="13">
    <source>
        <dbReference type="EMBL" id="MBP5856570.1"/>
    </source>
</evidence>